<organism evidence="1 2">
    <name type="scientific">Oryzias melastigma</name>
    <name type="common">Marine medaka</name>
    <dbReference type="NCBI Taxonomy" id="30732"/>
    <lineage>
        <taxon>Eukaryota</taxon>
        <taxon>Metazoa</taxon>
        <taxon>Chordata</taxon>
        <taxon>Craniata</taxon>
        <taxon>Vertebrata</taxon>
        <taxon>Euteleostomi</taxon>
        <taxon>Actinopterygii</taxon>
        <taxon>Neopterygii</taxon>
        <taxon>Teleostei</taxon>
        <taxon>Neoteleostei</taxon>
        <taxon>Acanthomorphata</taxon>
        <taxon>Ovalentaria</taxon>
        <taxon>Atherinomorphae</taxon>
        <taxon>Beloniformes</taxon>
        <taxon>Adrianichthyidae</taxon>
        <taxon>Oryziinae</taxon>
        <taxon>Oryzias</taxon>
    </lineage>
</organism>
<comment type="caution">
    <text evidence="1">The sequence shown here is derived from an EMBL/GenBank/DDBJ whole genome shotgun (WGS) entry which is preliminary data.</text>
</comment>
<accession>A0A834FCE3</accession>
<dbReference type="InterPro" id="IPR036116">
    <property type="entry name" value="FN3_sf"/>
</dbReference>
<sequence>MQLEKAKQQASPTWYCNAEGETLGHKCQRMWSPVKKASHYSLLITKQGSSGSQKLTVYGEIINVPDLSPNSTYCFSILREE</sequence>
<dbReference type="EMBL" id="WKFB01000268">
    <property type="protein sequence ID" value="KAF6729014.1"/>
    <property type="molecule type" value="Genomic_DNA"/>
</dbReference>
<protein>
    <recommendedName>
        <fullName evidence="3">Fibronectin type-III domain-containing protein</fullName>
    </recommendedName>
</protein>
<evidence type="ECO:0008006" key="3">
    <source>
        <dbReference type="Google" id="ProtNLM"/>
    </source>
</evidence>
<evidence type="ECO:0000313" key="1">
    <source>
        <dbReference type="EMBL" id="KAF6729014.1"/>
    </source>
</evidence>
<reference evidence="1" key="1">
    <citation type="journal article" name="BMC Genomics">
        <title>Long-read sequencing and de novo genome assembly of marine medaka (Oryzias melastigma).</title>
        <authorList>
            <person name="Liang P."/>
            <person name="Saqib H.S.A."/>
            <person name="Ni X."/>
            <person name="Shen Y."/>
        </authorList>
    </citation>
    <scope>NUCLEOTIDE SEQUENCE</scope>
    <source>
        <strain evidence="1">Bigg-433</strain>
    </source>
</reference>
<dbReference type="SUPFAM" id="SSF49265">
    <property type="entry name" value="Fibronectin type III"/>
    <property type="match status" value="1"/>
</dbReference>
<name>A0A834FCE3_ORYME</name>
<proteinExistence type="predicted"/>
<dbReference type="AlphaFoldDB" id="A0A834FCE3"/>
<evidence type="ECO:0000313" key="2">
    <source>
        <dbReference type="Proteomes" id="UP000646548"/>
    </source>
</evidence>
<dbReference type="Proteomes" id="UP000646548">
    <property type="component" value="Unassembled WGS sequence"/>
</dbReference>
<gene>
    <name evidence="1" type="ORF">FQA47_011606</name>
</gene>